<comment type="caution">
    <text evidence="3">The sequence shown here is derived from an EMBL/GenBank/DDBJ whole genome shotgun (WGS) entry which is preliminary data.</text>
</comment>
<dbReference type="Gene3D" id="1.10.10.2520">
    <property type="entry name" value="Cell wall hydrolase SleB, domain 1"/>
    <property type="match status" value="1"/>
</dbReference>
<gene>
    <name evidence="3" type="ORF">I532_00425</name>
</gene>
<proteinExistence type="predicted"/>
<dbReference type="PATRIC" id="fig|1300222.3.peg.89"/>
<sequence>MMTREARMRFFFFLNSFVLLLLCLFVTPTNATAPQIIKWGPSLPLKGDMQPAKAEVADKQSSRNGSKPRIAKEERTSVRASRDDQRIAIRNGKARISKRDMELLARLVYAEGRGEPYEGQVAIAAVVLNRVESPQFPNTVREVIFARNAFSPVQNGRLSQKTNETARKAVSDAVNGRDPSGGALYFFNPKTATSDWIWSRTPTLRIKNHVFAR</sequence>
<dbReference type="EMBL" id="APBN01000001">
    <property type="protein sequence ID" value="EMT54025.1"/>
    <property type="molecule type" value="Genomic_DNA"/>
</dbReference>
<dbReference type="Pfam" id="PF07486">
    <property type="entry name" value="Hydrolase_2"/>
    <property type="match status" value="1"/>
</dbReference>
<dbReference type="Gene3D" id="6.20.240.60">
    <property type="match status" value="1"/>
</dbReference>
<dbReference type="InterPro" id="IPR011105">
    <property type="entry name" value="Cell_wall_hydrolase_SleB"/>
</dbReference>
<accession>M8EEY0</accession>
<organism evidence="3 4">
    <name type="scientific">Brevibacillus borstelensis AK1</name>
    <dbReference type="NCBI Taxonomy" id="1300222"/>
    <lineage>
        <taxon>Bacteria</taxon>
        <taxon>Bacillati</taxon>
        <taxon>Bacillota</taxon>
        <taxon>Bacilli</taxon>
        <taxon>Bacillales</taxon>
        <taxon>Paenibacillaceae</taxon>
        <taxon>Brevibacillus</taxon>
    </lineage>
</organism>
<dbReference type="AlphaFoldDB" id="M8EEY0"/>
<feature type="compositionally biased region" description="Basic and acidic residues" evidence="1">
    <location>
        <begin position="70"/>
        <end position="82"/>
    </location>
</feature>
<dbReference type="InterPro" id="IPR042047">
    <property type="entry name" value="SleB_dom1"/>
</dbReference>
<dbReference type="OrthoDB" id="9785345at2"/>
<evidence type="ECO:0000313" key="3">
    <source>
        <dbReference type="EMBL" id="EMT54025.1"/>
    </source>
</evidence>
<dbReference type="RefSeq" id="WP_003385690.1">
    <property type="nucleotide sequence ID" value="NZ_APBN01000001.1"/>
</dbReference>
<feature type="region of interest" description="Disordered" evidence="1">
    <location>
        <begin position="50"/>
        <end position="82"/>
    </location>
</feature>
<keyword evidence="4" id="KW-1185">Reference proteome</keyword>
<protein>
    <recommendedName>
        <fullName evidence="2">Cell wall hydrolase SleB domain-containing protein</fullName>
    </recommendedName>
</protein>
<evidence type="ECO:0000313" key="4">
    <source>
        <dbReference type="Proteomes" id="UP000012081"/>
    </source>
</evidence>
<evidence type="ECO:0000259" key="2">
    <source>
        <dbReference type="Pfam" id="PF07486"/>
    </source>
</evidence>
<evidence type="ECO:0000256" key="1">
    <source>
        <dbReference type="SAM" id="MobiDB-lite"/>
    </source>
</evidence>
<dbReference type="STRING" id="1300222.I532_00425"/>
<feature type="domain" description="Cell wall hydrolase SleB" evidence="2">
    <location>
        <begin position="114"/>
        <end position="212"/>
    </location>
</feature>
<reference evidence="3 4" key="1">
    <citation type="submission" date="2013-03" db="EMBL/GenBank/DDBJ databases">
        <title>Assembly of a new bacterial strain Brevibacillus borstelensis AK1.</title>
        <authorList>
            <person name="Rajan I."/>
            <person name="PoliReddy D."/>
            <person name="Sugumar T."/>
            <person name="Rathinam K."/>
            <person name="Alqarawi S."/>
            <person name="Khalil A.B."/>
            <person name="Sivakumar N."/>
        </authorList>
    </citation>
    <scope>NUCLEOTIDE SEQUENCE [LARGE SCALE GENOMIC DNA]</scope>
    <source>
        <strain evidence="3 4">AK1</strain>
    </source>
</reference>
<dbReference type="GO" id="GO:0016787">
    <property type="term" value="F:hydrolase activity"/>
    <property type="evidence" value="ECO:0007669"/>
    <property type="project" value="InterPro"/>
</dbReference>
<dbReference type="Proteomes" id="UP000012081">
    <property type="component" value="Unassembled WGS sequence"/>
</dbReference>
<name>M8EEY0_9BACL</name>
<dbReference type="GeneID" id="89499552"/>